<reference evidence="13 14" key="1">
    <citation type="submission" date="2015-09" db="EMBL/GenBank/DDBJ databases">
        <title>Bacillus cereus food isolates.</title>
        <authorList>
            <person name="Boekhorst J."/>
        </authorList>
    </citation>
    <scope>NUCLEOTIDE SEQUENCE [LARGE SCALE GENOMIC DNA]</scope>
    <source>
        <strain evidence="13 14">B4088</strain>
    </source>
</reference>
<keyword evidence="3 7" id="KW-1003">Cell membrane</keyword>
<evidence type="ECO:0000256" key="7">
    <source>
        <dbReference type="PIRNR" id="PIRNR005091"/>
    </source>
</evidence>
<feature type="binding site" evidence="9">
    <location>
        <position position="437"/>
    </location>
    <ligand>
        <name>substrate</name>
    </ligand>
</feature>
<dbReference type="InterPro" id="IPR017850">
    <property type="entry name" value="Alkaline_phosphatase_core_sf"/>
</dbReference>
<accession>A0A164QP80</accession>
<keyword evidence="5 11" id="KW-1133">Transmembrane helix</keyword>
<evidence type="ECO:0000313" key="13">
    <source>
        <dbReference type="EMBL" id="KZD71982.1"/>
    </source>
</evidence>
<feature type="binding site" evidence="10">
    <location>
        <position position="496"/>
    </location>
    <ligand>
        <name>Mn(2+)</name>
        <dbReference type="ChEBI" id="CHEBI:29035"/>
    </ligand>
</feature>
<comment type="subcellular location">
    <subcellularLocation>
        <location evidence="1">Cell membrane</location>
        <topology evidence="1">Multi-pass membrane protein</topology>
    </subcellularLocation>
</comment>
<dbReference type="InterPro" id="IPR012160">
    <property type="entry name" value="LtaS-like"/>
</dbReference>
<feature type="binding site" evidence="10">
    <location>
        <position position="322"/>
    </location>
    <ligand>
        <name>Mn(2+)</name>
        <dbReference type="ChEBI" id="CHEBI:29035"/>
    </ligand>
</feature>
<feature type="transmembrane region" description="Helical" evidence="11">
    <location>
        <begin position="65"/>
        <end position="85"/>
    </location>
</feature>
<keyword evidence="4 11" id="KW-0812">Transmembrane</keyword>
<feature type="transmembrane region" description="Helical" evidence="11">
    <location>
        <begin position="24"/>
        <end position="45"/>
    </location>
</feature>
<organism evidence="13 14">
    <name type="scientific">Bacillus cereus</name>
    <dbReference type="NCBI Taxonomy" id="1396"/>
    <lineage>
        <taxon>Bacteria</taxon>
        <taxon>Bacillati</taxon>
        <taxon>Bacillota</taxon>
        <taxon>Bacilli</taxon>
        <taxon>Bacillales</taxon>
        <taxon>Bacillaceae</taxon>
        <taxon>Bacillus</taxon>
        <taxon>Bacillus cereus group</taxon>
    </lineage>
</organism>
<comment type="similarity">
    <text evidence="2 7">Belongs to the LTA synthase family.</text>
</comment>
<feature type="domain" description="Sulfatase N-terminal" evidence="12">
    <location>
        <begin position="272"/>
        <end position="560"/>
    </location>
</feature>
<evidence type="ECO:0000256" key="2">
    <source>
        <dbReference type="ARBA" id="ARBA00009983"/>
    </source>
</evidence>
<protein>
    <submittedName>
        <fullName evidence="13">Lipoteichoic acid synthase LtaS Type IIIa</fullName>
    </submittedName>
</protein>
<dbReference type="GO" id="GO:0046872">
    <property type="term" value="F:metal ion binding"/>
    <property type="evidence" value="ECO:0007669"/>
    <property type="project" value="UniProtKB-KW"/>
</dbReference>
<keyword evidence="9" id="KW-0464">Manganese</keyword>
<feature type="binding site" evidence="10">
    <location>
        <position position="497"/>
    </location>
    <ligand>
        <name>Mn(2+)</name>
        <dbReference type="ChEBI" id="CHEBI:29035"/>
    </ligand>
</feature>
<dbReference type="CDD" id="cd16015">
    <property type="entry name" value="LTA_synthase"/>
    <property type="match status" value="1"/>
</dbReference>
<dbReference type="InterPro" id="IPR000917">
    <property type="entry name" value="Sulfatase_N"/>
</dbReference>
<dbReference type="PANTHER" id="PTHR47371">
    <property type="entry name" value="LIPOTEICHOIC ACID SYNTHASE"/>
    <property type="match status" value="1"/>
</dbReference>
<dbReference type="SUPFAM" id="SSF53649">
    <property type="entry name" value="Alkaline phosphatase-like"/>
    <property type="match status" value="1"/>
</dbReference>
<evidence type="ECO:0000256" key="6">
    <source>
        <dbReference type="ARBA" id="ARBA00023136"/>
    </source>
</evidence>
<dbReference type="Gene3D" id="3.30.1120.170">
    <property type="match status" value="1"/>
</dbReference>
<name>A0A164QP80_BACCE</name>
<evidence type="ECO:0000256" key="11">
    <source>
        <dbReference type="SAM" id="Phobius"/>
    </source>
</evidence>
<comment type="caution">
    <text evidence="13">The sequence shown here is derived from an EMBL/GenBank/DDBJ whole genome shotgun (WGS) entry which is preliminary data.</text>
</comment>
<feature type="transmembrane region" description="Helical" evidence="11">
    <location>
        <begin position="179"/>
        <end position="198"/>
    </location>
</feature>
<dbReference type="AlphaFoldDB" id="A0A164QP80"/>
<sequence>MSESLEKVNKDIENKKTNPQKGNWFWRISKHMSMIFVFSVVSLWLKNYIAFRFEFDLDIENKMQEFILILTPISSVLLVMMWVWLMKPKWQNRYLLISHFILTVILYSNLVFYRFFNDFITIPVLFQTKNFGDLGGSAFGLMNGTDVFYFVDCLILLYLVKLKKKSTFIERSRQWQKQMFKVVMLITVATGSLNLILAEAQRPQLLTRTFDRQILVRLLGLYNFQVYDMVMYTKSTAQRVLADDEDLKEVENYVQKRQLEPNPSLYGIAKGKNVVVISLESTQNFLVNYQLHGQEVTPFLNSLTKQSLYFDNFYHQTGQGKTSDAEFLVENSFFGLPRGSAFSTRADNTYRGMANIIGEQGYHTAVFHGNNASFWNRDKIYPRLGIQTYYDASYYKIEDGEAIGYGLKDVPFFDQSVDLMKGMKKPFYGRMITLTNHYPYDMDKEDVLNSPHETGDVTVDNYFQTARYQDAALEKFFQKMKDEGLYDDTIFVLYGDHYGISENHNKAMGVVMNREITPLENVYLQKVPFIIHIPGMAGQTMHTLGGQLDIKPTVLHLLGIDTKSEFMLGQDLFGQKRDQFVPLRDGSVVGESNVYTKEKCYDIVTKERVDQEICKPLKEQTEEILDLSDKVLYGDLLRFRTKMQQGS</sequence>
<dbReference type="Pfam" id="PF00884">
    <property type="entry name" value="Sulfatase"/>
    <property type="match status" value="1"/>
</dbReference>
<evidence type="ECO:0000256" key="4">
    <source>
        <dbReference type="ARBA" id="ARBA00022692"/>
    </source>
</evidence>
<feature type="transmembrane region" description="Helical" evidence="11">
    <location>
        <begin position="94"/>
        <end position="116"/>
    </location>
</feature>
<dbReference type="Proteomes" id="UP000076482">
    <property type="component" value="Unassembled WGS sequence"/>
</dbReference>
<evidence type="ECO:0000256" key="5">
    <source>
        <dbReference type="ARBA" id="ARBA00022989"/>
    </source>
</evidence>
<evidence type="ECO:0000256" key="8">
    <source>
        <dbReference type="PIRSR" id="PIRSR005091-1"/>
    </source>
</evidence>
<dbReference type="EMBL" id="LJKE01000015">
    <property type="protein sequence ID" value="KZD71982.1"/>
    <property type="molecule type" value="Genomic_DNA"/>
</dbReference>
<evidence type="ECO:0000256" key="3">
    <source>
        <dbReference type="ARBA" id="ARBA00022475"/>
    </source>
</evidence>
<dbReference type="PANTHER" id="PTHR47371:SF1">
    <property type="entry name" value="LIPOTEICHOIC ACID SYNTHASE-LIKE YQGS"/>
    <property type="match status" value="1"/>
</dbReference>
<dbReference type="GO" id="GO:0005886">
    <property type="term" value="C:plasma membrane"/>
    <property type="evidence" value="ECO:0007669"/>
    <property type="project" value="UniProtKB-SubCell"/>
</dbReference>
<dbReference type="InterPro" id="IPR050448">
    <property type="entry name" value="OpgB/LTA_synthase_biosynth"/>
</dbReference>
<keyword evidence="9" id="KW-0479">Metal-binding</keyword>
<evidence type="ECO:0000259" key="12">
    <source>
        <dbReference type="Pfam" id="PF00884"/>
    </source>
</evidence>
<evidence type="ECO:0000256" key="9">
    <source>
        <dbReference type="PIRSR" id="PIRSR005091-2"/>
    </source>
</evidence>
<feature type="transmembrane region" description="Helical" evidence="11">
    <location>
        <begin position="136"/>
        <end position="159"/>
    </location>
</feature>
<feature type="active site" evidence="8">
    <location>
        <position position="322"/>
    </location>
</feature>
<dbReference type="PIRSF" id="PIRSF005091">
    <property type="entry name" value="Mmb_sulf_HI1246"/>
    <property type="match status" value="1"/>
</dbReference>
<keyword evidence="6 7" id="KW-0472">Membrane</keyword>
<dbReference type="PATRIC" id="fig|1396.535.peg.4194"/>
<evidence type="ECO:0000313" key="14">
    <source>
        <dbReference type="Proteomes" id="UP000076482"/>
    </source>
</evidence>
<dbReference type="RefSeq" id="WP_235607883.1">
    <property type="nucleotide sequence ID" value="NZ_LJKE01000015.1"/>
</dbReference>
<dbReference type="Gene3D" id="3.40.720.10">
    <property type="entry name" value="Alkaline Phosphatase, subunit A"/>
    <property type="match status" value="1"/>
</dbReference>
<evidence type="ECO:0000256" key="1">
    <source>
        <dbReference type="ARBA" id="ARBA00004651"/>
    </source>
</evidence>
<evidence type="ECO:0000256" key="10">
    <source>
        <dbReference type="PIRSR" id="PIRSR005091-3"/>
    </source>
</evidence>
<proteinExistence type="inferred from homology"/>
<gene>
    <name evidence="13" type="ORF">B4088_0443</name>
</gene>
<feature type="binding site" evidence="10">
    <location>
        <position position="280"/>
    </location>
    <ligand>
        <name>Mn(2+)</name>
        <dbReference type="ChEBI" id="CHEBI:29035"/>
    </ligand>
</feature>